<dbReference type="PANTHER" id="PTHR11654">
    <property type="entry name" value="OLIGOPEPTIDE TRANSPORTER-RELATED"/>
    <property type="match status" value="1"/>
</dbReference>
<keyword evidence="1" id="KW-1133">Transmembrane helix</keyword>
<organism evidence="2 3">
    <name type="scientific">Taxus chinensis</name>
    <name type="common">Chinese yew</name>
    <name type="synonym">Taxus wallichiana var. chinensis</name>
    <dbReference type="NCBI Taxonomy" id="29808"/>
    <lineage>
        <taxon>Eukaryota</taxon>
        <taxon>Viridiplantae</taxon>
        <taxon>Streptophyta</taxon>
        <taxon>Embryophyta</taxon>
        <taxon>Tracheophyta</taxon>
        <taxon>Spermatophyta</taxon>
        <taxon>Pinopsida</taxon>
        <taxon>Pinidae</taxon>
        <taxon>Conifers II</taxon>
        <taxon>Cupressales</taxon>
        <taxon>Taxaceae</taxon>
        <taxon>Taxus</taxon>
    </lineage>
</organism>
<dbReference type="AlphaFoldDB" id="A0AA38LDE2"/>
<name>A0AA38LDE2_TAXCH</name>
<accession>A0AA38LDE2</accession>
<evidence type="ECO:0000313" key="2">
    <source>
        <dbReference type="EMBL" id="KAH9316537.1"/>
    </source>
</evidence>
<keyword evidence="1" id="KW-0812">Transmembrane</keyword>
<dbReference type="GO" id="GO:0016020">
    <property type="term" value="C:membrane"/>
    <property type="evidence" value="ECO:0007669"/>
    <property type="project" value="InterPro"/>
</dbReference>
<gene>
    <name evidence="2" type="ORF">KI387_025164</name>
</gene>
<dbReference type="InterPro" id="IPR036259">
    <property type="entry name" value="MFS_trans_sf"/>
</dbReference>
<dbReference type="Gene3D" id="1.20.1250.20">
    <property type="entry name" value="MFS general substrate transporter like domains"/>
    <property type="match status" value="1"/>
</dbReference>
<dbReference type="OMA" id="TECCEFM"/>
<evidence type="ECO:0000313" key="3">
    <source>
        <dbReference type="Proteomes" id="UP000824469"/>
    </source>
</evidence>
<dbReference type="PROSITE" id="PS01022">
    <property type="entry name" value="PTR2_1"/>
    <property type="match status" value="1"/>
</dbReference>
<feature type="non-terminal residue" evidence="2">
    <location>
        <position position="1"/>
    </location>
</feature>
<dbReference type="SUPFAM" id="SSF103473">
    <property type="entry name" value="MFS general substrate transporter"/>
    <property type="match status" value="1"/>
</dbReference>
<keyword evidence="3" id="KW-1185">Reference proteome</keyword>
<dbReference type="Proteomes" id="UP000824469">
    <property type="component" value="Unassembled WGS sequence"/>
</dbReference>
<proteinExistence type="predicted"/>
<dbReference type="GO" id="GO:0006857">
    <property type="term" value="P:oligopeptide transport"/>
    <property type="evidence" value="ECO:0007669"/>
    <property type="project" value="InterPro"/>
</dbReference>
<feature type="non-terminal residue" evidence="2">
    <location>
        <position position="157"/>
    </location>
</feature>
<dbReference type="EMBL" id="JAHRHJ020000005">
    <property type="protein sequence ID" value="KAH9316537.1"/>
    <property type="molecule type" value="Genomic_DNA"/>
</dbReference>
<protein>
    <recommendedName>
        <fullName evidence="4">Peptide transporter</fullName>
    </recommendedName>
</protein>
<evidence type="ECO:0008006" key="4">
    <source>
        <dbReference type="Google" id="ProtNLM"/>
    </source>
</evidence>
<sequence>QIQESNCGCNMNPLVQPVDEIITQDGSVDIRGSPSIKSKSGNWKACPFILANECCERMAYYGINTNLVNYLKDGFGQSNATAANNVTNWSGTCYITPLLGAFLADSYWGRFWTIAVFSTIYFIGMTILTLSASIPKLKPPFCKDGNDECHSSKVQID</sequence>
<dbReference type="InterPro" id="IPR018456">
    <property type="entry name" value="PTR2_symporter_CS"/>
</dbReference>
<dbReference type="GO" id="GO:0022857">
    <property type="term" value="F:transmembrane transporter activity"/>
    <property type="evidence" value="ECO:0007669"/>
    <property type="project" value="InterPro"/>
</dbReference>
<evidence type="ECO:0000256" key="1">
    <source>
        <dbReference type="SAM" id="Phobius"/>
    </source>
</evidence>
<comment type="caution">
    <text evidence="2">The sequence shown here is derived from an EMBL/GenBank/DDBJ whole genome shotgun (WGS) entry which is preliminary data.</text>
</comment>
<keyword evidence="1" id="KW-0472">Membrane</keyword>
<reference evidence="2 3" key="1">
    <citation type="journal article" date="2021" name="Nat. Plants">
        <title>The Taxus genome provides insights into paclitaxel biosynthesis.</title>
        <authorList>
            <person name="Xiong X."/>
            <person name="Gou J."/>
            <person name="Liao Q."/>
            <person name="Li Y."/>
            <person name="Zhou Q."/>
            <person name="Bi G."/>
            <person name="Li C."/>
            <person name="Du R."/>
            <person name="Wang X."/>
            <person name="Sun T."/>
            <person name="Guo L."/>
            <person name="Liang H."/>
            <person name="Lu P."/>
            <person name="Wu Y."/>
            <person name="Zhang Z."/>
            <person name="Ro D.K."/>
            <person name="Shang Y."/>
            <person name="Huang S."/>
            <person name="Yan J."/>
        </authorList>
    </citation>
    <scope>NUCLEOTIDE SEQUENCE [LARGE SCALE GENOMIC DNA]</scope>
    <source>
        <strain evidence="2">Ta-2019</strain>
    </source>
</reference>
<feature type="transmembrane region" description="Helical" evidence="1">
    <location>
        <begin position="111"/>
        <end position="130"/>
    </location>
</feature>